<reference evidence="6" key="1">
    <citation type="journal article" date="2020" name="BMC Genomics">
        <title>Correction to: Identification and distribution of gene clusters required for synthesis of sphingolipid metabolism inhibitors in diverse species of the filamentous fungus Fusarium.</title>
        <authorList>
            <person name="Kim H.S."/>
            <person name="Lohmar J.M."/>
            <person name="Busman M."/>
            <person name="Brown D.W."/>
            <person name="Naumann T.A."/>
            <person name="Divon H.H."/>
            <person name="Lysoe E."/>
            <person name="Uhlig S."/>
            <person name="Proctor R.H."/>
        </authorList>
    </citation>
    <scope>NUCLEOTIDE SEQUENCE [LARGE SCALE GENOMIC DNA]</scope>
    <source>
        <strain evidence="6">NRRL 25331</strain>
    </source>
</reference>
<dbReference type="InterPro" id="IPR027417">
    <property type="entry name" value="P-loop_NTPase"/>
</dbReference>
<dbReference type="PANTHER" id="PTHR10039:SF15">
    <property type="entry name" value="NACHT DOMAIN-CONTAINING PROTEIN"/>
    <property type="match status" value="1"/>
</dbReference>
<dbReference type="Pfam" id="PF22939">
    <property type="entry name" value="WHD_GPIID"/>
    <property type="match status" value="1"/>
</dbReference>
<dbReference type="PROSITE" id="PS50837">
    <property type="entry name" value="NACHT"/>
    <property type="match status" value="1"/>
</dbReference>
<name>A0A8H5WXQ1_FUSCI</name>
<dbReference type="Gene3D" id="3.40.50.300">
    <property type="entry name" value="P-loop containing nucleotide triphosphate hydrolases"/>
    <property type="match status" value="1"/>
</dbReference>
<evidence type="ECO:0000256" key="2">
    <source>
        <dbReference type="SAM" id="MobiDB-lite"/>
    </source>
</evidence>
<comment type="caution">
    <text evidence="5">The sequence shown here is derived from an EMBL/GenBank/DDBJ whole genome shotgun (WGS) entry which is preliminary data.</text>
</comment>
<dbReference type="SUPFAM" id="SSF52540">
    <property type="entry name" value="P-loop containing nucleoside triphosphate hydrolases"/>
    <property type="match status" value="1"/>
</dbReference>
<dbReference type="InterPro" id="IPR007111">
    <property type="entry name" value="NACHT_NTPase"/>
</dbReference>
<dbReference type="InterPro" id="IPR054471">
    <property type="entry name" value="GPIID_WHD"/>
</dbReference>
<keyword evidence="3" id="KW-0472">Membrane</keyword>
<protein>
    <submittedName>
        <fullName evidence="5">Het-E-1 heterokaryon incompatibility protein</fullName>
    </submittedName>
</protein>
<dbReference type="InterPro" id="IPR056884">
    <property type="entry name" value="NPHP3-like_N"/>
</dbReference>
<dbReference type="Pfam" id="PF24883">
    <property type="entry name" value="NPHP3_N"/>
    <property type="match status" value="1"/>
</dbReference>
<organism evidence="5 6">
    <name type="scientific">Fusarium circinatum</name>
    <name type="common">Pitch canker fungus</name>
    <name type="synonym">Gibberella circinata</name>
    <dbReference type="NCBI Taxonomy" id="48490"/>
    <lineage>
        <taxon>Eukaryota</taxon>
        <taxon>Fungi</taxon>
        <taxon>Dikarya</taxon>
        <taxon>Ascomycota</taxon>
        <taxon>Pezizomycotina</taxon>
        <taxon>Sordariomycetes</taxon>
        <taxon>Hypocreomycetidae</taxon>
        <taxon>Hypocreales</taxon>
        <taxon>Nectriaceae</taxon>
        <taxon>Fusarium</taxon>
        <taxon>Fusarium fujikuroi species complex</taxon>
    </lineage>
</organism>
<proteinExistence type="predicted"/>
<feature type="region of interest" description="Disordered" evidence="2">
    <location>
        <begin position="837"/>
        <end position="870"/>
    </location>
</feature>
<evidence type="ECO:0000256" key="3">
    <source>
        <dbReference type="SAM" id="Phobius"/>
    </source>
</evidence>
<keyword evidence="6" id="KW-1185">Reference proteome</keyword>
<dbReference type="SMART" id="SM00248">
    <property type="entry name" value="ANK"/>
    <property type="match status" value="5"/>
</dbReference>
<dbReference type="SUPFAM" id="SSF48403">
    <property type="entry name" value="Ankyrin repeat"/>
    <property type="match status" value="1"/>
</dbReference>
<accession>A0A8H5WXQ1</accession>
<dbReference type="Gene3D" id="1.25.40.20">
    <property type="entry name" value="Ankyrin repeat-containing domain"/>
    <property type="match status" value="2"/>
</dbReference>
<dbReference type="PANTHER" id="PTHR10039">
    <property type="entry name" value="AMELOGENIN"/>
    <property type="match status" value="1"/>
</dbReference>
<keyword evidence="3" id="KW-1133">Transmembrane helix</keyword>
<reference evidence="5 6" key="2">
    <citation type="submission" date="2020-05" db="EMBL/GenBank/DDBJ databases">
        <title>Identification and distribution of gene clusters putatively required for synthesis of sphingolipid metabolism inhibitors in phylogenetically diverse species of the filamentous fungus Fusarium.</title>
        <authorList>
            <person name="Kim H.-S."/>
            <person name="Busman M."/>
            <person name="Brown D.W."/>
            <person name="Divon H."/>
            <person name="Uhlig S."/>
            <person name="Proctor R.H."/>
        </authorList>
    </citation>
    <scope>NUCLEOTIDE SEQUENCE [LARGE SCALE GENOMIC DNA]</scope>
    <source>
        <strain evidence="5 6">NRRL 25331</strain>
    </source>
</reference>
<gene>
    <name evidence="5" type="ORF">FCIRC_7872</name>
</gene>
<evidence type="ECO:0000313" key="5">
    <source>
        <dbReference type="EMBL" id="KAF5674103.1"/>
    </source>
</evidence>
<dbReference type="EMBL" id="JAAQPE010000255">
    <property type="protein sequence ID" value="KAF5674103.1"/>
    <property type="molecule type" value="Genomic_DNA"/>
</dbReference>
<dbReference type="InterPro" id="IPR036770">
    <property type="entry name" value="Ankyrin_rpt-contain_sf"/>
</dbReference>
<evidence type="ECO:0000259" key="4">
    <source>
        <dbReference type="PROSITE" id="PS50837"/>
    </source>
</evidence>
<dbReference type="InterPro" id="IPR002110">
    <property type="entry name" value="Ankyrin_rpt"/>
</dbReference>
<feature type="transmembrane region" description="Helical" evidence="3">
    <location>
        <begin position="1387"/>
        <end position="1407"/>
    </location>
</feature>
<evidence type="ECO:0000313" key="6">
    <source>
        <dbReference type="Proteomes" id="UP000572754"/>
    </source>
</evidence>
<dbReference type="Proteomes" id="UP000572754">
    <property type="component" value="Unassembled WGS sequence"/>
</dbReference>
<keyword evidence="1" id="KW-0677">Repeat</keyword>
<keyword evidence="3" id="KW-0812">Transmembrane</keyword>
<feature type="domain" description="NACHT" evidence="4">
    <location>
        <begin position="308"/>
        <end position="457"/>
    </location>
</feature>
<evidence type="ECO:0000256" key="1">
    <source>
        <dbReference type="ARBA" id="ARBA00022737"/>
    </source>
</evidence>
<sequence length="1413" mass="159087">MSTPVCLWKKARENLPKDVKDWLASLEQGIQPNATGAEQIDALIEQTSEKQKDLEKSDHKFRKYFDKIIHWLDKFKGIGDVVSSFDPVHAALPWAAFRFVLEAILAEQEQADSVLELLASAPYFVLSGRVLEMVYTKEAMNIGGTQHEIKLCQQCLDNLHEELIKLYSELLSSLQYCYVISNQHRLKRKATAIFNSSDVISIHKDLEDQHKKAIACGEHCHKLLSHSVSRTSLDLLQKIQPHVTELGDRVGELLVRIDESKRLKTLEDISGILFRAHHEEVSGKRTAGTCEWILRTEKFVQWEERFSSVTILYGNPGAGKTFLTSRVVDYCMSKAKSSEALAFFYCKRDEENRRNPRDILRSILRQLATPIKETGGRMIHVALKDLPHRLVLNSTTLDVSTCERLIRELIEGYSRTTIILDALDECDRNTREELMGVLGNLTNGSSKLRVFISSRPDEDILRHFKGTPTMEIQATDNEEDISSFVKDKLFTDTRWTVISPDFQEEVKSIFQEKSQGMFQWAALQVDQIRRLKVWSERSIGEQLKASPIGLKGAYDVVWSQIQEMSPYEEQLARRALQWALCAFRPLNTSDLLLMMQIDPDSGTIEADTAFTSETIQSICGNLLVYDQQSNVWRFSHLSAREYIERHHYSMLESHYHVAISSIKFLDRDLVPVTPIGVSEPPLWVIATNRSRTHGPCVKFTADCHYILKRSELSNLLRDIFEPTSQGSSSFRAWKRLSHGMHNSKSRLVMSIFGLFHLLRDLWEKAEGELDVCPMSTPSPLTLAVVHGHESVWKFLLLANAKVNNGSPGPLTAAIKCDNQKAFGSLLEAGADVNYFSRDQSRHAPKRSRRGLFSNAKTNRGDPGPLTGARRSSNMIAYKEAMLEAKSDVICSCHPQSGMVLKASEIRRSNTALEAALQYSRKQSQRYFIQRLLDRGADVNAKIGPLTTLELAVSSSEEEPAKALLGANTQVFNPGHFLSLAAQNRKSNLVPLFVNLGANIKEPWEGVLPLISALRAGSLSTIRYLLEMTGTSIDLSCQDHREAIFSATGAEVWNIFPFFFMTPTPINWMNCGTFTLYNALRLYPKYEYELRCLGFSKSDFALRCIEGTVHRQLSLVDTLLKAGADPSVSVKFGSESTLTAAAFHGRLHHVRALLDQETSKFRQEERAVFRTVLLAMMSGHLGIASAKSPDKQENRLGDECVCPRYLEVLLRLFEGGLSMYMPICNPLDSSIPPVHINGEGYEIDNPCHLYVKGFFGCFSRPWFSIIWDLQNSTSPQLPLSSQLRQWQFPGILPPRCFIVTKVTEFSRAQPTYFITLSIRGSYCQFSVVPSQRKASGSLSHIFEGVRWARYKPENFGIARFPDPDDGTESSYTEVPAAAVKPASSYGNMFALVLAVVVGLASCFIALALSARKHS</sequence>